<dbReference type="Proteomes" id="UP000241848">
    <property type="component" value="Unassembled WGS sequence"/>
</dbReference>
<evidence type="ECO:0000313" key="3">
    <source>
        <dbReference type="Proteomes" id="UP000241848"/>
    </source>
</evidence>
<dbReference type="Pfam" id="PF00704">
    <property type="entry name" value="Glyco_hydro_18"/>
    <property type="match status" value="1"/>
</dbReference>
<dbReference type="PROSITE" id="PS51910">
    <property type="entry name" value="GH18_2"/>
    <property type="match status" value="1"/>
</dbReference>
<dbReference type="GO" id="GO:0016787">
    <property type="term" value="F:hydrolase activity"/>
    <property type="evidence" value="ECO:0007669"/>
    <property type="project" value="UniProtKB-KW"/>
</dbReference>
<dbReference type="AlphaFoldDB" id="A0A2T2WNM4"/>
<feature type="domain" description="GH18" evidence="1">
    <location>
        <begin position="23"/>
        <end position="330"/>
    </location>
</feature>
<evidence type="ECO:0000259" key="1">
    <source>
        <dbReference type="PROSITE" id="PS51910"/>
    </source>
</evidence>
<comment type="caution">
    <text evidence="2">The sequence shown here is derived from an EMBL/GenBank/DDBJ whole genome shotgun (WGS) entry which is preliminary data.</text>
</comment>
<dbReference type="EMBL" id="PXYV01000003">
    <property type="protein sequence ID" value="PSR23834.1"/>
    <property type="molecule type" value="Genomic_DNA"/>
</dbReference>
<dbReference type="PANTHER" id="PTHR46066">
    <property type="entry name" value="CHITINASE DOMAIN-CONTAINING PROTEIN 1 FAMILY MEMBER"/>
    <property type="match status" value="1"/>
</dbReference>
<dbReference type="InterPro" id="IPR017853">
    <property type="entry name" value="GH"/>
</dbReference>
<dbReference type="InterPro" id="IPR029070">
    <property type="entry name" value="Chitinase_insertion_sf"/>
</dbReference>
<keyword evidence="2" id="KW-0378">Hydrolase</keyword>
<reference evidence="2 3" key="1">
    <citation type="journal article" date="2014" name="BMC Genomics">
        <title>Comparison of environmental and isolate Sulfobacillus genomes reveals diverse carbon, sulfur, nitrogen, and hydrogen metabolisms.</title>
        <authorList>
            <person name="Justice N.B."/>
            <person name="Norman A."/>
            <person name="Brown C.T."/>
            <person name="Singh A."/>
            <person name="Thomas B.C."/>
            <person name="Banfield J.F."/>
        </authorList>
    </citation>
    <scope>NUCLEOTIDE SEQUENCE [LARGE SCALE GENOMIC DNA]</scope>
    <source>
        <strain evidence="2">AMDSBA3</strain>
    </source>
</reference>
<dbReference type="Gene3D" id="3.10.50.10">
    <property type="match status" value="1"/>
</dbReference>
<dbReference type="GO" id="GO:0008061">
    <property type="term" value="F:chitin binding"/>
    <property type="evidence" value="ECO:0007669"/>
    <property type="project" value="InterPro"/>
</dbReference>
<organism evidence="2 3">
    <name type="scientific">Sulfobacillus acidophilus</name>
    <dbReference type="NCBI Taxonomy" id="53633"/>
    <lineage>
        <taxon>Bacteria</taxon>
        <taxon>Bacillati</taxon>
        <taxon>Bacillota</taxon>
        <taxon>Clostridia</taxon>
        <taxon>Eubacteriales</taxon>
        <taxon>Clostridiales Family XVII. Incertae Sedis</taxon>
        <taxon>Sulfobacillus</taxon>
    </lineage>
</organism>
<dbReference type="SMART" id="SM00636">
    <property type="entry name" value="Glyco_18"/>
    <property type="match status" value="1"/>
</dbReference>
<sequence length="330" mass="35948">MWFIEALLAPSGPAAMPPSHLGMQVVGFYENKVPGDGIPSSESSFNAHYRQLTQVSPLWFSVTPAGTVLNTGFDARFVADAEQHHVPVVPLFVNTRGSSQVLLSRAMRRRAAANITQVVQADHLSGASIDFELLSPSSRADLSRFVHDLSSDLHPQHKVVAVSVFPLLGVPTSINGAYDYRSLARNADYLVIMAYDHHYSGGLPGPVAPYSWVKNNVVAALKEAPPDRLVLSIGMYGYDWINNGQPGVAPTVADVSAKALAKSYGVPIRYVAAQSQNEFVYTQNGVSHVVWFMGDRSAAARVKLARQYHLAGISLWRLGMEEPGFWHVVP</sequence>
<gene>
    <name evidence="2" type="ORF">C7B45_02055</name>
</gene>
<dbReference type="InterPro" id="IPR011583">
    <property type="entry name" value="Chitinase_II/V-like_cat"/>
</dbReference>
<evidence type="ECO:0000313" key="2">
    <source>
        <dbReference type="EMBL" id="PSR23834.1"/>
    </source>
</evidence>
<proteinExistence type="predicted"/>
<name>A0A2T2WNM4_9FIRM</name>
<dbReference type="GO" id="GO:0005975">
    <property type="term" value="P:carbohydrate metabolic process"/>
    <property type="evidence" value="ECO:0007669"/>
    <property type="project" value="InterPro"/>
</dbReference>
<dbReference type="InterPro" id="IPR001223">
    <property type="entry name" value="Glyco_hydro18_cat"/>
</dbReference>
<accession>A0A2T2WNM4</accession>
<protein>
    <submittedName>
        <fullName evidence="2">Glycoside hydrolase</fullName>
    </submittedName>
</protein>
<dbReference type="Gene3D" id="3.20.20.80">
    <property type="entry name" value="Glycosidases"/>
    <property type="match status" value="1"/>
</dbReference>
<dbReference type="SUPFAM" id="SSF51445">
    <property type="entry name" value="(Trans)glycosidases"/>
    <property type="match status" value="1"/>
</dbReference>
<dbReference type="PANTHER" id="PTHR46066:SF2">
    <property type="entry name" value="CHITINASE DOMAIN-CONTAINING PROTEIN 1"/>
    <property type="match status" value="1"/>
</dbReference>